<dbReference type="CDD" id="cd02247">
    <property type="entry name" value="cupin_pirin_C"/>
    <property type="match status" value="1"/>
</dbReference>
<comment type="similarity">
    <text evidence="1 2">Belongs to the pirin family.</text>
</comment>
<evidence type="ECO:0000259" key="4">
    <source>
        <dbReference type="Pfam" id="PF05726"/>
    </source>
</evidence>
<evidence type="ECO:0000313" key="6">
    <source>
        <dbReference type="Proteomes" id="UP001337681"/>
    </source>
</evidence>
<name>A0ABU7H034_9SPHI</name>
<dbReference type="InterPro" id="IPR003829">
    <property type="entry name" value="Pirin_N_dom"/>
</dbReference>
<accession>A0ABU7H034</accession>
<dbReference type="InterPro" id="IPR053186">
    <property type="entry name" value="QDO-related"/>
</dbReference>
<evidence type="ECO:0000259" key="3">
    <source>
        <dbReference type="Pfam" id="PF02678"/>
    </source>
</evidence>
<dbReference type="Pfam" id="PF05726">
    <property type="entry name" value="Pirin_C"/>
    <property type="match status" value="1"/>
</dbReference>
<proteinExistence type="inferred from homology"/>
<reference evidence="5 6" key="1">
    <citation type="submission" date="2024-01" db="EMBL/GenBank/DDBJ databases">
        <title>Pedobacter sp. nov., isolated from oil-contaminated soil.</title>
        <authorList>
            <person name="Le N.T.T."/>
        </authorList>
    </citation>
    <scope>NUCLEOTIDE SEQUENCE [LARGE SCALE GENOMIC DNA]</scope>
    <source>
        <strain evidence="5 6">VNH31</strain>
    </source>
</reference>
<dbReference type="RefSeq" id="WP_330145565.1">
    <property type="nucleotide sequence ID" value="NZ_JAZDQU010000001.1"/>
</dbReference>
<dbReference type="PIRSF" id="PIRSF006232">
    <property type="entry name" value="Pirin"/>
    <property type="match status" value="1"/>
</dbReference>
<dbReference type="InterPro" id="IPR014710">
    <property type="entry name" value="RmlC-like_jellyroll"/>
</dbReference>
<dbReference type="CDD" id="cd02909">
    <property type="entry name" value="cupin_pirin_N"/>
    <property type="match status" value="1"/>
</dbReference>
<feature type="domain" description="Pirin N-terminal" evidence="3">
    <location>
        <begin position="36"/>
        <end position="129"/>
    </location>
</feature>
<dbReference type="Pfam" id="PF02678">
    <property type="entry name" value="Pirin"/>
    <property type="match status" value="1"/>
</dbReference>
<keyword evidence="6" id="KW-1185">Reference proteome</keyword>
<dbReference type="Gene3D" id="2.60.120.10">
    <property type="entry name" value="Jelly Rolls"/>
    <property type="match status" value="2"/>
</dbReference>
<dbReference type="SUPFAM" id="SSF51182">
    <property type="entry name" value="RmlC-like cupins"/>
    <property type="match status" value="1"/>
</dbReference>
<evidence type="ECO:0000256" key="1">
    <source>
        <dbReference type="ARBA" id="ARBA00008416"/>
    </source>
</evidence>
<dbReference type="Proteomes" id="UP001337681">
    <property type="component" value="Unassembled WGS sequence"/>
</dbReference>
<gene>
    <name evidence="5" type="ORF">VRU49_04370</name>
</gene>
<dbReference type="InterPro" id="IPR011051">
    <property type="entry name" value="RmlC_Cupin_sf"/>
</dbReference>
<feature type="domain" description="Pirin C-terminal" evidence="4">
    <location>
        <begin position="185"/>
        <end position="286"/>
    </location>
</feature>
<dbReference type="InterPro" id="IPR012093">
    <property type="entry name" value="Pirin"/>
</dbReference>
<organism evidence="5 6">
    <name type="scientific">Pedobacter flavus</name>
    <dbReference type="NCBI Taxonomy" id="3113906"/>
    <lineage>
        <taxon>Bacteria</taxon>
        <taxon>Pseudomonadati</taxon>
        <taxon>Bacteroidota</taxon>
        <taxon>Sphingobacteriia</taxon>
        <taxon>Sphingobacteriales</taxon>
        <taxon>Sphingobacteriaceae</taxon>
        <taxon>Pedobacter</taxon>
    </lineage>
</organism>
<evidence type="ECO:0000313" key="5">
    <source>
        <dbReference type="EMBL" id="MEE1884652.1"/>
    </source>
</evidence>
<comment type="caution">
    <text evidence="5">The sequence shown here is derived from an EMBL/GenBank/DDBJ whole genome shotgun (WGS) entry which is preliminary data.</text>
</comment>
<dbReference type="EMBL" id="JAZDQU010000001">
    <property type="protein sequence ID" value="MEE1884652.1"/>
    <property type="molecule type" value="Genomic_DNA"/>
</dbReference>
<dbReference type="InterPro" id="IPR008778">
    <property type="entry name" value="Pirin_C_dom"/>
</dbReference>
<evidence type="ECO:0000256" key="2">
    <source>
        <dbReference type="RuleBase" id="RU003457"/>
    </source>
</evidence>
<dbReference type="PANTHER" id="PTHR43594">
    <property type="entry name" value="QUERCETIN 2,3-DIOXYGENASE"/>
    <property type="match status" value="1"/>
</dbReference>
<protein>
    <submittedName>
        <fullName evidence="5">Pirin family protein</fullName>
    </submittedName>
</protein>
<dbReference type="PANTHER" id="PTHR43594:SF1">
    <property type="entry name" value="QUERCETIN 2,3-DIOXYGENASE PA2418-RELATED"/>
    <property type="match status" value="1"/>
</dbReference>
<sequence length="289" mass="31994">MSDYRDVTAILNPPPANKIGDGFRVHNFTPDGYKIDLDPFYLIDYNACINVAACNKQLGVHSHPHRGLESVTLVYYGAIEHLDSAGNTGIINAGEVEWTTAGRGILHKEIYESEFSKNGGPLQLVQLWVNLPAAHKLCPPKYQPIKRKDMGRYELANNLGCIEVIAGNYSGIDGPAETFTDIEMYNGRLNKGALVNFKFLNHHNTALLVLEGDIIINEAHPIKANQMVYFKPGDGKISVRATTNCIILLLSGAPINEPIVQFGPFLMNNNEELEKAILDYNYGEFGYLS</sequence>